<evidence type="ECO:0000256" key="2">
    <source>
        <dbReference type="ARBA" id="ARBA00022737"/>
    </source>
</evidence>
<dbReference type="Gene3D" id="3.80.10.10">
    <property type="entry name" value="Ribonuclease Inhibitor"/>
    <property type="match status" value="2"/>
</dbReference>
<dbReference type="Pfam" id="PF13855">
    <property type="entry name" value="LRR_8"/>
    <property type="match status" value="1"/>
</dbReference>
<reference evidence="4" key="1">
    <citation type="submission" date="2021-01" db="EMBL/GenBank/DDBJ databases">
        <authorList>
            <person name="Corre E."/>
            <person name="Pelletier E."/>
            <person name="Niang G."/>
            <person name="Scheremetjew M."/>
            <person name="Finn R."/>
            <person name="Kale V."/>
            <person name="Holt S."/>
            <person name="Cochrane G."/>
            <person name="Meng A."/>
            <person name="Brown T."/>
            <person name="Cohen L."/>
        </authorList>
    </citation>
    <scope>NUCLEOTIDE SEQUENCE</scope>
    <source>
        <strain evidence="4">CCMP645</strain>
    </source>
</reference>
<dbReference type="InterPro" id="IPR050216">
    <property type="entry name" value="LRR_domain-containing"/>
</dbReference>
<dbReference type="SUPFAM" id="SSF52058">
    <property type="entry name" value="L domain-like"/>
    <property type="match status" value="1"/>
</dbReference>
<name>A0A7S4FA18_CHRCT</name>
<keyword evidence="2" id="KW-0677">Repeat</keyword>
<organism evidence="4">
    <name type="scientific">Chrysotila carterae</name>
    <name type="common">Marine alga</name>
    <name type="synonym">Syracosphaera carterae</name>
    <dbReference type="NCBI Taxonomy" id="13221"/>
    <lineage>
        <taxon>Eukaryota</taxon>
        <taxon>Haptista</taxon>
        <taxon>Haptophyta</taxon>
        <taxon>Prymnesiophyceae</taxon>
        <taxon>Isochrysidales</taxon>
        <taxon>Isochrysidaceae</taxon>
        <taxon>Chrysotila</taxon>
    </lineage>
</organism>
<sequence length="373" mass="40668">MGCAASTNARGEDANVKEGTEVAPIGKPGAPSSAAPVEKVVDATRRGPDHVSTLFTMKHAATTELILAECKLVEIPMQITLFGKLLKLDISANKLATLPQCIMELSTLQILDANDNLLKSLPAEIGNLKALRSLLLYKNQLTALPDSIGELSSLAELNLFNNKILKLPQTLGKLANLLEVNLSANRIMKVEQQVVNNWFALTVFNIFDCRLLMLAPLTHLTTTEEIRLFGNQLTEMPALGGGFAALRLLELHRNNITEIPADFFERLTNLSKLSMSSNKLTALPASIGNTKLETLLVDENALAELPIELAKLSTLKVLFANNNKIGKLAAAWKENQNIVRCNLSGNPIEGSDEELEHLKAACERNGGMFWTVR</sequence>
<dbReference type="SMART" id="SM00369">
    <property type="entry name" value="LRR_TYP"/>
    <property type="match status" value="7"/>
</dbReference>
<dbReference type="AlphaFoldDB" id="A0A7S4FA18"/>
<dbReference type="PANTHER" id="PTHR48051:SF1">
    <property type="entry name" value="RAS SUPPRESSOR PROTEIN 1"/>
    <property type="match status" value="1"/>
</dbReference>
<dbReference type="InterPro" id="IPR032675">
    <property type="entry name" value="LRR_dom_sf"/>
</dbReference>
<feature type="compositionally biased region" description="Basic and acidic residues" evidence="3">
    <location>
        <begin position="10"/>
        <end position="20"/>
    </location>
</feature>
<keyword evidence="1" id="KW-0433">Leucine-rich repeat</keyword>
<accession>A0A7S4FA18</accession>
<dbReference type="InterPro" id="IPR001611">
    <property type="entry name" value="Leu-rich_rpt"/>
</dbReference>
<protein>
    <submittedName>
        <fullName evidence="4">Uncharacterized protein</fullName>
    </submittedName>
</protein>
<dbReference type="EMBL" id="HBIZ01055015">
    <property type="protein sequence ID" value="CAE0782532.1"/>
    <property type="molecule type" value="Transcribed_RNA"/>
</dbReference>
<proteinExistence type="predicted"/>
<evidence type="ECO:0000313" key="4">
    <source>
        <dbReference type="EMBL" id="CAE0782532.1"/>
    </source>
</evidence>
<dbReference type="InterPro" id="IPR003591">
    <property type="entry name" value="Leu-rich_rpt_typical-subtyp"/>
</dbReference>
<gene>
    <name evidence="4" type="ORF">PCAR00345_LOCUS35234</name>
</gene>
<evidence type="ECO:0000256" key="3">
    <source>
        <dbReference type="SAM" id="MobiDB-lite"/>
    </source>
</evidence>
<dbReference type="SMART" id="SM00364">
    <property type="entry name" value="LRR_BAC"/>
    <property type="match status" value="7"/>
</dbReference>
<dbReference type="GO" id="GO:0005737">
    <property type="term" value="C:cytoplasm"/>
    <property type="evidence" value="ECO:0007669"/>
    <property type="project" value="TreeGrafter"/>
</dbReference>
<feature type="region of interest" description="Disordered" evidence="3">
    <location>
        <begin position="1"/>
        <end position="37"/>
    </location>
</feature>
<evidence type="ECO:0000256" key="1">
    <source>
        <dbReference type="ARBA" id="ARBA00022614"/>
    </source>
</evidence>
<dbReference type="PANTHER" id="PTHR48051">
    <property type="match status" value="1"/>
</dbReference>